<feature type="compositionally biased region" description="Polar residues" evidence="11">
    <location>
        <begin position="4629"/>
        <end position="4643"/>
    </location>
</feature>
<feature type="domain" description="VWFA" evidence="12">
    <location>
        <begin position="4905"/>
        <end position="5105"/>
    </location>
</feature>
<dbReference type="InterPro" id="IPR003593">
    <property type="entry name" value="AAA+_ATPase"/>
</dbReference>
<dbReference type="CDD" id="cd00009">
    <property type="entry name" value="AAA"/>
    <property type="match status" value="2"/>
</dbReference>
<evidence type="ECO:0000256" key="7">
    <source>
        <dbReference type="ARBA" id="ARBA00023186"/>
    </source>
</evidence>
<dbReference type="SUPFAM" id="SSF52540">
    <property type="entry name" value="P-loop containing nucleoside triphosphate hydrolases"/>
    <property type="match status" value="6"/>
</dbReference>
<feature type="compositionally biased region" description="Acidic residues" evidence="11">
    <location>
        <begin position="4346"/>
        <end position="4361"/>
    </location>
</feature>
<proteinExistence type="inferred from homology"/>
<dbReference type="PANTHER" id="PTHR48103">
    <property type="entry name" value="MIDASIN-RELATED"/>
    <property type="match status" value="1"/>
</dbReference>
<dbReference type="PROSITE" id="PS00675">
    <property type="entry name" value="SIGMA54_INTERACT_1"/>
    <property type="match status" value="1"/>
</dbReference>
<dbReference type="EMBL" id="JAYDYQ010002687">
    <property type="protein sequence ID" value="KAK4479548.1"/>
    <property type="molecule type" value="Genomic_DNA"/>
</dbReference>
<evidence type="ECO:0000256" key="4">
    <source>
        <dbReference type="ARBA" id="ARBA00017143"/>
    </source>
</evidence>
<dbReference type="PROSITE" id="PS50234">
    <property type="entry name" value="VWFA"/>
    <property type="match status" value="1"/>
</dbReference>
<dbReference type="InterPro" id="IPR027417">
    <property type="entry name" value="P-loop_NTPase"/>
</dbReference>
<dbReference type="InterPro" id="IPR040848">
    <property type="entry name" value="AAA_lid_7"/>
</dbReference>
<evidence type="ECO:0000313" key="13">
    <source>
        <dbReference type="EMBL" id="KAK4479548.1"/>
    </source>
</evidence>
<keyword evidence="8 9" id="KW-0539">Nucleus</keyword>
<dbReference type="PIRSF" id="PIRSF010340">
    <property type="entry name" value="Midasin"/>
    <property type="match status" value="1"/>
</dbReference>
<keyword evidence="6 9" id="KW-0067">ATP-binding</keyword>
<keyword evidence="5 9" id="KW-0547">Nucleotide-binding</keyword>
<comment type="caution">
    <text evidence="13">The sequence shown here is derived from an EMBL/GenBank/DDBJ whole genome shotgun (WGS) entry which is preliminary data.</text>
</comment>
<feature type="compositionally biased region" description="Basic and acidic residues" evidence="11">
    <location>
        <begin position="4519"/>
        <end position="4548"/>
    </location>
</feature>
<feature type="coiled-coil region" evidence="10">
    <location>
        <begin position="2743"/>
        <end position="2770"/>
    </location>
</feature>
<evidence type="ECO:0000256" key="5">
    <source>
        <dbReference type="ARBA" id="ARBA00022741"/>
    </source>
</evidence>
<dbReference type="Pfam" id="PF21108">
    <property type="entry name" value="MDN1_4th"/>
    <property type="match status" value="1"/>
</dbReference>
<dbReference type="InterPro" id="IPR025662">
    <property type="entry name" value="Sigma_54_int_dom_ATP-bd_1"/>
</dbReference>
<keyword evidence="10" id="KW-0175">Coiled coil</keyword>
<dbReference type="InterPro" id="IPR002035">
    <property type="entry name" value="VWF_A"/>
</dbReference>
<keyword evidence="7 9" id="KW-0143">Chaperone</keyword>
<dbReference type="InterPro" id="IPR041190">
    <property type="entry name" value="Midasin_AAA_lid_5"/>
</dbReference>
<feature type="region of interest" description="Disordered" evidence="11">
    <location>
        <begin position="4309"/>
        <end position="4643"/>
    </location>
</feature>
<dbReference type="InterPro" id="IPR012099">
    <property type="entry name" value="Midasin"/>
</dbReference>
<organism evidence="13 14">
    <name type="scientific">Penstemon davidsonii</name>
    <dbReference type="NCBI Taxonomy" id="160366"/>
    <lineage>
        <taxon>Eukaryota</taxon>
        <taxon>Viridiplantae</taxon>
        <taxon>Streptophyta</taxon>
        <taxon>Embryophyta</taxon>
        <taxon>Tracheophyta</taxon>
        <taxon>Spermatophyta</taxon>
        <taxon>Magnoliopsida</taxon>
        <taxon>eudicotyledons</taxon>
        <taxon>Gunneridae</taxon>
        <taxon>Pentapetalae</taxon>
        <taxon>asterids</taxon>
        <taxon>lamiids</taxon>
        <taxon>Lamiales</taxon>
        <taxon>Plantaginaceae</taxon>
        <taxon>Cheloneae</taxon>
        <taxon>Penstemon</taxon>
    </lineage>
</organism>
<feature type="compositionally biased region" description="Acidic residues" evidence="11">
    <location>
        <begin position="4433"/>
        <end position="4450"/>
    </location>
</feature>
<evidence type="ECO:0000313" key="14">
    <source>
        <dbReference type="Proteomes" id="UP001291926"/>
    </source>
</evidence>
<dbReference type="Proteomes" id="UP001291926">
    <property type="component" value="Unassembled WGS sequence"/>
</dbReference>
<dbReference type="InterPro" id="IPR011704">
    <property type="entry name" value="ATPase_dyneun-rel_AAA"/>
</dbReference>
<feature type="compositionally biased region" description="Polar residues" evidence="11">
    <location>
        <begin position="4597"/>
        <end position="4606"/>
    </location>
</feature>
<comment type="function">
    <text evidence="9">Nuclear chaperone required for maturation and nuclear export of pre-60S ribosome subunits.</text>
</comment>
<evidence type="ECO:0000256" key="2">
    <source>
        <dbReference type="ARBA" id="ARBA00004642"/>
    </source>
</evidence>
<gene>
    <name evidence="13" type="ORF">RD792_015065</name>
</gene>
<feature type="region of interest" description="Disordered" evidence="11">
    <location>
        <begin position="4711"/>
        <end position="4784"/>
    </location>
</feature>
<feature type="compositionally biased region" description="Acidic residues" evidence="11">
    <location>
        <begin position="4473"/>
        <end position="4518"/>
    </location>
</feature>
<evidence type="ECO:0000259" key="12">
    <source>
        <dbReference type="PROSITE" id="PS50234"/>
    </source>
</evidence>
<feature type="compositionally biased region" description="Polar residues" evidence="11">
    <location>
        <begin position="4746"/>
        <end position="4755"/>
    </location>
</feature>
<dbReference type="PANTHER" id="PTHR48103:SF2">
    <property type="entry name" value="MIDASIN"/>
    <property type="match status" value="1"/>
</dbReference>
<dbReference type="Pfam" id="PF17865">
    <property type="entry name" value="AAA_lid_5"/>
    <property type="match status" value="1"/>
</dbReference>
<keyword evidence="14" id="KW-1185">Reference proteome</keyword>
<evidence type="ECO:0000256" key="1">
    <source>
        <dbReference type="ARBA" id="ARBA00004604"/>
    </source>
</evidence>
<dbReference type="Gene3D" id="3.40.50.300">
    <property type="entry name" value="P-loop containing nucleotide triphosphate hydrolases"/>
    <property type="match status" value="7"/>
</dbReference>
<evidence type="ECO:0000256" key="11">
    <source>
        <dbReference type="SAM" id="MobiDB-lite"/>
    </source>
</evidence>
<evidence type="ECO:0000256" key="6">
    <source>
        <dbReference type="ARBA" id="ARBA00022840"/>
    </source>
</evidence>
<comment type="similarity">
    <text evidence="3 9">Belongs to the midasin family.</text>
</comment>
<protein>
    <recommendedName>
        <fullName evidence="4 9">Midasin</fullName>
    </recommendedName>
</protein>
<dbReference type="Pfam" id="PF07728">
    <property type="entry name" value="AAA_5"/>
    <property type="match status" value="7"/>
</dbReference>
<reference evidence="13 14" key="1">
    <citation type="journal article" date="2023" name="bioRxiv">
        <title>Genome report: Whole genome sequence and annotation of Penstemon davidsonii.</title>
        <authorList>
            <person name="Ostevik K.L."/>
            <person name="Alabady M."/>
            <person name="Zhang M."/>
            <person name="Rausher M.D."/>
        </authorList>
    </citation>
    <scope>NUCLEOTIDE SEQUENCE [LARGE SCALE GENOMIC DNA]</scope>
    <source>
        <strain evidence="13">DNT005</strain>
        <tissue evidence="13">Whole leaf</tissue>
    </source>
</reference>
<feature type="compositionally biased region" description="Polar residues" evidence="11">
    <location>
        <begin position="4551"/>
        <end position="4565"/>
    </location>
</feature>
<evidence type="ECO:0000256" key="8">
    <source>
        <dbReference type="ARBA" id="ARBA00023242"/>
    </source>
</evidence>
<feature type="compositionally biased region" description="Basic and acidic residues" evidence="11">
    <location>
        <begin position="4722"/>
        <end position="4737"/>
    </location>
</feature>
<accession>A0ABR0CSL1</accession>
<evidence type="ECO:0000256" key="3">
    <source>
        <dbReference type="ARBA" id="ARBA00007188"/>
    </source>
</evidence>
<evidence type="ECO:0000256" key="9">
    <source>
        <dbReference type="PIRNR" id="PIRNR010340"/>
    </source>
</evidence>
<dbReference type="Pfam" id="PF17867">
    <property type="entry name" value="AAA_lid_7"/>
    <property type="match status" value="3"/>
</dbReference>
<dbReference type="InterPro" id="IPR048617">
    <property type="entry name" value="MDN1_AAA_lid_4"/>
</dbReference>
<feature type="compositionally biased region" description="Basic and acidic residues" evidence="11">
    <location>
        <begin position="4388"/>
        <end position="4416"/>
    </location>
</feature>
<feature type="region of interest" description="Disordered" evidence="11">
    <location>
        <begin position="4269"/>
        <end position="4295"/>
    </location>
</feature>
<sequence length="5117" mass="580739">MAVDGSFCLELEFKRFLDRCPKLKSVQFLSNLLNKGDKISEKEVVHAVGELLLHPNYTIPLLGCLRPIAQKIVDRTVELLHMVPDLRSDNENFMEEFDEDVFLREDETVHSAEVASVIDVYSRRGKNLRLHELACLAFSRALDLIPILLGSILNYFKVSPAPFERIMQCESVSNALSMQPMYLTLANDAELRKNVSDMKWCCKGILSVVLRLSFKASEKLGLGSEEALQSLLRWKEFCMDVSWEKGGWYLESPAQETEAMVGRKANLKVGHSLKQSRLSSLSTSSAMDQENRNSGNPFILTSAITKSFEMVTLAVSQRWPVLLYGPAGAGKTALIHKLAHSYGSRVLSIHMDEQIDGKTLIGSYVCTEKPGEFRWQHGSLTQAVCNGFWVVFEDVDKAPPDILSILLPLLDGATTFSVGHGEAIRVNTGFRLFSTVTSSNADISRFTEGRSSLGGVWRKIMICQPSNEDLLSIVLEWYPKLKSLAEKIIETFERVDELTRFHFGLTARSSYNNRFTLRDLLKLCKRIDSLGPSYACKKIYEEAVDVFASFSTSAGNRLTIMREIAKLWSISAADALYPVNKPIIQGSHSGFQVGRVEFKHAEMAVSETQPFVELRSSVHALERIACSVKFNEPVLLVGETGTGKTTLVQTLARKLGKKLTVLNLSQQSDVADLLGGFKPMDARFVCIPLYQEFMNLFTSSFSSKENERFLVRLNKSLTDKNWNKLLSGFLEGVMMIKEIRESCPGNKRKRPLSKELRKSWKSFLTKLERAYAQVGASNGMIFSFVEGAFITAMKNGEWILLDEINLAPPEILQRVIGVLEDEKGSICLAERGDIDYVCRDTEFRMFACMNPATDAGKRDLPFSLRSRFTEYFVDDVLDDEDLDLFIKQFLDDDPPNGVLISKIVQFYKKAKESEERMQDGANQKPHYSLRSLYRALEYLKSTKRSFGFEKSLYDGFCMFFQNLLDDSSAKLMNSLICEHLLEGKPPPHIMSKTDDSLGDHVLIERTDKTKYVLTESVKKHLYNLERAIGRYPVLLQGHTSSGKTSLVRFLAERTGHEFVRINNHEHTDLQEYLGSYITDASGKLVFQEGALVKAVRNGQWIVLDELNLAPSDVLEALNRLLDDNRELFVPEIRETIRAHPEFMLFATQNPPVFYGGRKMLSRAFRNRFVEIHVDEIPQEELSTILEKRCKIPGSYAKKMIDVMKELQLQRQSSKIFAGKHGFITPRDLFRWADRFRELEGNSYEDLARDGYYLMAERLRDDAEKTVVKEVLERKLRIKLSEDDLYKQEANGGESNLKTHKHTEDSENFRKIIWTKSMRRMFFLVNRCFEMREPVLLVGETGGGKTTICQLLSSILGSKLHILNCHQYTETSDFIGGFYPIRERLKISKDFQNLCDKVIGSKAFKHFTGDKNVPTDINQASESLHMLSVIIKSYREHSMTHPEVTVNEVDFIKQLYLDLCQLQQKWRTIFTWQDGPLVEAMKQGDLFLVDEISLADDSVLERLNSVLEPEKKLSLAEKGGPELENVNAHPGFFLLATMNPGGDYGKKELSPALRNRFTEIWVPSANNLDELKIIALGMLKPKLTDIVNIMMNFWEWFDGLETGRVLTIRDLLSWVSFINDMDGSLPAEYAFLHGACLVVLDGLTLGTNISKSDAAELREKCLSFLLENLKEYNPSFDSSSLDGPESYGWADPESFTVVDSADNMECDNLFGIHPFYIEKGAEQIDAEGFEFLAPTTRKNTLRVLRAMQLKKPVLLEGSPGVGKTSLVVALGRFSGHTVVRINLSEQTDIMDLLGSDLPIESDEGIQFAWSDGILLQALKKGSWILLDELNLAPQSVLEGLNAILDHRGEVFIPELGRSFKCPPSFRVFACQNPSYQGGGRKGLPKSFLNRFTKVYVDELVDEDYLSICSSLYPSIERPLLLKLIAFNKRLHQDTMLYHKFGQDGSPWEFNLRDVIRSCQIIQGASKKSKSDCFLSTIYLQRMRTAADRIEVMKLYEQVFGVKPFINPYPRVQLNPQSLIVGEIFIERYRYQAFDKSSNNLKILPGLRNCLEAVGQCVKHQWLCILVGPPSSGKTSLIRLLAKLTGNVLNEINLSSTTDISELLGCFEQYNASRHYHIAIAQVEKYVNEYCNLQLECLPEAFIRGKDLISRWLAFLSKVNNGPSATSTATYIDNARMIGSISQLVGIIECLKMDNVEQTLPVSWSHKDLDNILHMVRKLEEDHRNKQYSVKFEWVTGLMVKAIENGEWIVLENANLCNPTVLDRINSLVEQSGSITINECGIVEGKPVVLHPHPKFRMFLTVNPSYGEVSRAMRNRGVEIYLMQPYWLVDGISGENLDEIELRDAKRFIALSGIPVGKLVDMMAKAHVYAKHKGSHVGVTVSYLELSRWVQLFQQLITSGNHPSWSIQISWEHTYLSSFGEGLGNDIVSQAAVTYLSTQEIYKFTSSYDGSLCLPGGWPTPLKLWDYVCYSRETCVRQNSMYLESLGSQIASHIFNSTLNRVSKEQAPIAGGSRTVHLMDSVLLDRLIYPKASLDIADNKAKNESEMVLTQKKLFFAADWVIEQATESDFWLYIQWFEWFGSRLQPFFSFFNQFSDLLKKELQHSIWTRLFSLRGKLVTLNSIDKDSTFVPILSMEFIDNEMKNLDGISSLCLNSSKSLLWKHGGHPVLPSTADIYQKQCQLSHFCEMMCPKANKIFKIDENESNELTLNAALSSNVKLRLATLEGVCMSPYIIKNTDDNDFETIQKLEEIYQTLLKKLEEEKQQLEEKLGTRPAIISACCVFAPDILCRKSGFELWLKTQPIIDETSLFLDLELLQHLTKIAVVDIKEQHYALSNLSGVLQSSLNFALSYSSRPLTDFLPHQNILWTIDAWTSVNRASEKISSFIAEMWFRWHATLWDASPMLHENLVDDDGSGILFPQKLFRPLKLAVVDQILQSTNSIRDYPLHSFKLRAASRNIWNSSANMTKSHDSLLSAARSLFQQIIYAHKKSFEDSKYAEIRSAFHSIQELRNQKEYMKILVSLVASSNHHNLTHLIDSYIEPLLSDLYPVRSSDDIWHSIGCAFLRIGGLRYNLLICCDDLDPAAKYSIMYSELTEKIASLQTEIQVREECAYLAGSTHLREADDSKKKLLQTLNSEKGRLRRKMVFRSNPGKFKELKHVCDEFLEYITAFVEWIKNVGNMQGEHVINQVQNWQEIMSRFIGRLSNEYSAYIDIIEPVQVAIYEMKLGLSLIVSSVLNKKYLANEEGNMEVVLETIYTLMRFPRSCASKTVSLKFGKQPQLSTCNIGLPTSIEEVDMNMVQNIIGLAGSNVSDVMALTLPVKLDVFHNVLARIKNSVADAQFLGDSSFKILHEIFDEVASLWLKHRVKPTEESQYKFRTRAFNLESIIEIVVSNCENLLADDSFSEWQKLLTEEVDEKIRTHDVDEPLEQDWAGQESNLDDIVNIHNQLFGSVDLVQRPGNIQVSDKDRLSSFLSSYMLGVKFTRGLTGSFSSNFDAKISPEHMLRLCLEHDHKFKQPHNSTCSYNFYKDSNSPVMAQLVEPTVFLKQRILCLMKEWDDHPALQKILEVIDMVLALPLDTPLAKALSGLEFLLNRVRNLQETVAKFPLSDQLERIFALVSSWYKLEFESWPALLDEVQSQFERNAGKPLRIGQCESSIQHFWLLLTIVATDILQQPLMEFLGQEGSRSGMDTQTINETKLMVDPFEVSRTLLDTICNQTQSKDKDSSLWLADWWKNLEGVGEVIEGIKDCIPSQSSCFLYWEERKQSWDTIENLCSSLIHCCELWEDKSKMLGKRRAFSDLLKLLESCSLSKHRTSAEGQFDKSDSWLLQPSYEVQHLLLTQSDNSSGNVTVGHNDIQSSSVDVTWKTANKYYFKSIASIKYLEKICLNFHKDFTLEQVKRSGSYVDHLIEIQQEQRVVAYNFAKQLKCLRGSIWPLSNLFSSSREISEECSFVKNQHAIFKCMWQQKQLFDSFCVMMYEEHLLLETVEKSHLNTCSSVRQGAEKIHLFIQKVLPDFQNSKNLLNHHLLGSNEDITAVEIVFHPFGVTKEMEQLINQNFELIRTFEKNLSAFHGHEDEKGAVEYILLGHFDDLFTKARIVEEFYSSLQRNSNIVERNLDLEEECINQLRSDFDIALKGTYKHILCTFQRVGSLIKDFAFTGEFLKNINEWKVLFERDIEHLQLDLIFEGVLRTIQSAEELLNYSADKNSSIFDSACTQLRHLYELLKMILAFGDNLLHDFLVIHDMVSTVTYVLANVFASLFSKGFGIIQDEENDGSKETTQDANGTGMGEGAGLNDVSNQISDEDQLLGNSEKLNEDQEAMTDQPSKTEKGIEMEQDFNGEALSVSEDSSDDEENEVNQDEQLESAMGEVGAESDIVDEKLGDTNDDENRDANEKYEQGPSVKDKDSHDEELRPKEDSASANDGAGDLDAKESSENNDENGSEEGSDGAEDMNIDKADTFTDPSGINLEEQNQFPDEDTEMDETQATEPMEDGEPEDMSGSDEKSDEDGNLMDESLEEGDSEHPAEKTEQDNAEDENGKQSDVRMPKKDAMQPTPNLDGDNNPTAQSAGLPKEDSETADMGDFAPDEKYSDFSEFKNDLAQTSNQPNAPQIEVRVPDSTNGKIVSNERSRTSAPPSESLIQKSQLNPCRSVGDAFDSWKERVKVSVDLEDQINSPDDMMDENADEYGFTAEFKEGTAQALGPATADQIKEGMPQNDIDRDVEEADRKDATTETEIEKQAAETGPIRNSGLNSLNDVKTQPERSDIVKQPEWSMEVDGDINHDSPSLSESLVSVNRSYMSEQIQHQLSRFSVNDDEPGDANGFVPSLDTRADAASLWRRCELRTTRLSQELAEQLRLVMEPTLASKLQGDYKTGKRINMKKVIQYVASHYRKDKIWLRRTRPSKRDYQVVIAVDDSRSMSEGLCGTFAIEALVTVCRAMSQLEVGKFAVTSFGQQGNIKLLQDFDQPFTHEAGIKMVSSLTFKQENTITNEPMAELLKYLNNMLDTAVMHSRLPSGYNPLEQLVLIIADGRSNEKENLKRRVRDILSKKRMVAFIVLDSPNESILDLPEVTFQGSEIKVSKYLDSFPFPFYVVLKNIEALPRTLADLLRQWFELMQYSRE</sequence>
<evidence type="ECO:0000256" key="10">
    <source>
        <dbReference type="SAM" id="Coils"/>
    </source>
</evidence>
<dbReference type="SUPFAM" id="SSF53300">
    <property type="entry name" value="vWA-like"/>
    <property type="match status" value="1"/>
</dbReference>
<comment type="subcellular location">
    <subcellularLocation>
        <location evidence="1">Nucleus</location>
        <location evidence="1">Nucleolus</location>
    </subcellularLocation>
    <subcellularLocation>
        <location evidence="2">Nucleus</location>
        <location evidence="2">Nucleoplasm</location>
    </subcellularLocation>
</comment>
<name>A0ABR0CSL1_9LAMI</name>
<dbReference type="InterPro" id="IPR036465">
    <property type="entry name" value="vWFA_dom_sf"/>
</dbReference>
<feature type="compositionally biased region" description="Polar residues" evidence="11">
    <location>
        <begin position="4459"/>
        <end position="4472"/>
    </location>
</feature>
<feature type="compositionally biased region" description="Basic and acidic residues" evidence="11">
    <location>
        <begin position="4756"/>
        <end position="4765"/>
    </location>
</feature>
<dbReference type="SMART" id="SM00382">
    <property type="entry name" value="AAA"/>
    <property type="match status" value="5"/>
</dbReference>
<feature type="compositionally biased region" description="Basic and acidic residues" evidence="11">
    <location>
        <begin position="4583"/>
        <end position="4595"/>
    </location>
</feature>